<evidence type="ECO:0000313" key="3">
    <source>
        <dbReference type="EMBL" id="MCO8277565.1"/>
    </source>
</evidence>
<keyword evidence="4" id="KW-1185">Reference proteome</keyword>
<reference evidence="3 4" key="1">
    <citation type="submission" date="2022-06" db="EMBL/GenBank/DDBJ databases">
        <title>New Species of the Genus Actinoplanes, ActinopZanes ferrugineus.</title>
        <authorList>
            <person name="Ding P."/>
        </authorList>
    </citation>
    <scope>NUCLEOTIDE SEQUENCE [LARGE SCALE GENOMIC DNA]</scope>
    <source>
        <strain evidence="3 4">TRM88003</strain>
    </source>
</reference>
<sequence length="308" mass="31162">MLLPATFRALLTSIVPLATTIALSTAPATAAPTPVRILSVSAENVKPGETVRVKFRVTNTGKATETAIVVVGGGLECQAGCRAEPSLGAGRSRNFEAKLVAPSAGPGTTGLNISAAVRLGGQNYFDHKTVYVSNSAPSPSKPDKTLVSRVSGRVRDADGKAISGAALTVRDSAGHKYRATSDRSGRFSVTSKADQPIAAGPITVVAAMDGYRTARKSLTGTAGGTASTLLTLTAVAKVRPSPVATVSPLAAAAEPETIAPTTTAPPDLQAVSDEGSGSMPFMALGGLLIAVGLGAIALVAIRRRHARS</sequence>
<evidence type="ECO:0000313" key="4">
    <source>
        <dbReference type="Proteomes" id="UP001523369"/>
    </source>
</evidence>
<name>A0ABT1E353_9ACTN</name>
<dbReference type="Proteomes" id="UP001523369">
    <property type="component" value="Unassembled WGS sequence"/>
</dbReference>
<dbReference type="EMBL" id="JAMYJR010000060">
    <property type="protein sequence ID" value="MCO8277565.1"/>
    <property type="molecule type" value="Genomic_DNA"/>
</dbReference>
<proteinExistence type="predicted"/>
<feature type="transmembrane region" description="Helical" evidence="1">
    <location>
        <begin position="281"/>
        <end position="301"/>
    </location>
</feature>
<keyword evidence="1" id="KW-1133">Transmembrane helix</keyword>
<dbReference type="SUPFAM" id="SSF49464">
    <property type="entry name" value="Carboxypeptidase regulatory domain-like"/>
    <property type="match status" value="1"/>
</dbReference>
<evidence type="ECO:0000256" key="2">
    <source>
        <dbReference type="SAM" id="SignalP"/>
    </source>
</evidence>
<dbReference type="InterPro" id="IPR008969">
    <property type="entry name" value="CarboxyPept-like_regulatory"/>
</dbReference>
<feature type="chain" id="PRO_5045328799" evidence="2">
    <location>
        <begin position="31"/>
        <end position="308"/>
    </location>
</feature>
<dbReference type="RefSeq" id="WP_253243579.1">
    <property type="nucleotide sequence ID" value="NZ_JAMYJR010000060.1"/>
</dbReference>
<keyword evidence="1" id="KW-0812">Transmembrane</keyword>
<accession>A0ABT1E353</accession>
<keyword evidence="2" id="KW-0732">Signal</keyword>
<keyword evidence="1" id="KW-0472">Membrane</keyword>
<organism evidence="3 4">
    <name type="scientific">Paractinoplanes aksuensis</name>
    <dbReference type="NCBI Taxonomy" id="2939490"/>
    <lineage>
        <taxon>Bacteria</taxon>
        <taxon>Bacillati</taxon>
        <taxon>Actinomycetota</taxon>
        <taxon>Actinomycetes</taxon>
        <taxon>Micromonosporales</taxon>
        <taxon>Micromonosporaceae</taxon>
        <taxon>Paractinoplanes</taxon>
    </lineage>
</organism>
<evidence type="ECO:0000256" key="1">
    <source>
        <dbReference type="SAM" id="Phobius"/>
    </source>
</evidence>
<comment type="caution">
    <text evidence="3">The sequence shown here is derived from an EMBL/GenBank/DDBJ whole genome shotgun (WGS) entry which is preliminary data.</text>
</comment>
<feature type="signal peptide" evidence="2">
    <location>
        <begin position="1"/>
        <end position="30"/>
    </location>
</feature>
<gene>
    <name evidence="3" type="ORF">M1L60_44000</name>
</gene>
<dbReference type="Gene3D" id="2.60.40.1120">
    <property type="entry name" value="Carboxypeptidase-like, regulatory domain"/>
    <property type="match status" value="1"/>
</dbReference>
<protein>
    <submittedName>
        <fullName evidence="3">Carboxypeptidase-like regulatory domain-containing protein</fullName>
    </submittedName>
</protein>
<dbReference type="Pfam" id="PF13620">
    <property type="entry name" value="CarboxypepD_reg"/>
    <property type="match status" value="1"/>
</dbReference>